<feature type="transmembrane region" description="Helical" evidence="1">
    <location>
        <begin position="17"/>
        <end position="37"/>
    </location>
</feature>
<feature type="transmembrane region" description="Helical" evidence="1">
    <location>
        <begin position="105"/>
        <end position="126"/>
    </location>
</feature>
<keyword evidence="1" id="KW-0812">Transmembrane</keyword>
<keyword evidence="1" id="KW-1133">Transmembrane helix</keyword>
<feature type="transmembrane region" description="Helical" evidence="1">
    <location>
        <begin position="70"/>
        <end position="93"/>
    </location>
</feature>
<keyword evidence="3" id="KW-1185">Reference proteome</keyword>
<evidence type="ECO:0008006" key="4">
    <source>
        <dbReference type="Google" id="ProtNLM"/>
    </source>
</evidence>
<evidence type="ECO:0000256" key="1">
    <source>
        <dbReference type="SAM" id="Phobius"/>
    </source>
</evidence>
<proteinExistence type="predicted"/>
<comment type="caution">
    <text evidence="2">The sequence shown here is derived from an EMBL/GenBank/DDBJ whole genome shotgun (WGS) entry which is preliminary data.</text>
</comment>
<keyword evidence="1" id="KW-0472">Membrane</keyword>
<accession>A0ABY1VM98</accession>
<dbReference type="EMBL" id="UAPQ01000001">
    <property type="protein sequence ID" value="SPT52802.1"/>
    <property type="molecule type" value="Genomic_DNA"/>
</dbReference>
<evidence type="ECO:0000313" key="3">
    <source>
        <dbReference type="Proteomes" id="UP000250006"/>
    </source>
</evidence>
<reference evidence="2 3" key="1">
    <citation type="submission" date="2018-06" db="EMBL/GenBank/DDBJ databases">
        <authorList>
            <consortium name="Pathogen Informatics"/>
            <person name="Doyle S."/>
        </authorList>
    </citation>
    <scope>NUCLEOTIDE SEQUENCE [LARGE SCALE GENOMIC DNA]</scope>
    <source>
        <strain evidence="2 3">NCTC11535</strain>
    </source>
</reference>
<dbReference type="Proteomes" id="UP000250006">
    <property type="component" value="Unassembled WGS sequence"/>
</dbReference>
<protein>
    <recommendedName>
        <fullName evidence="4">ATP synthase protein I</fullName>
    </recommendedName>
</protein>
<dbReference type="RefSeq" id="WP_111835756.1">
    <property type="nucleotide sequence ID" value="NZ_UAPQ01000001.1"/>
</dbReference>
<evidence type="ECO:0000313" key="2">
    <source>
        <dbReference type="EMBL" id="SPT52802.1"/>
    </source>
</evidence>
<sequence>MSVETSSQVFRRAARNVLVVGVAVTVLSLGAGLAVGGKVLAGAAWGAGACVALTTASVVSLALPWHRWPLLAGAGVMVSMFAKFLVAGVLLAIMSARQGSYSPAWFFATFAAAVLGVTLAEVVTLARGRTLVVGP</sequence>
<name>A0ABY1VM98_9ACTO</name>
<feature type="transmembrane region" description="Helical" evidence="1">
    <location>
        <begin position="43"/>
        <end position="63"/>
    </location>
</feature>
<gene>
    <name evidence="2" type="ORF">NCTC11535_00456</name>
</gene>
<organism evidence="2 3">
    <name type="scientific">Actinomyces bovis</name>
    <dbReference type="NCBI Taxonomy" id="1658"/>
    <lineage>
        <taxon>Bacteria</taxon>
        <taxon>Bacillati</taxon>
        <taxon>Actinomycetota</taxon>
        <taxon>Actinomycetes</taxon>
        <taxon>Actinomycetales</taxon>
        <taxon>Actinomycetaceae</taxon>
        <taxon>Actinomyces</taxon>
    </lineage>
</organism>